<evidence type="ECO:0000256" key="4">
    <source>
        <dbReference type="ARBA" id="ARBA00022821"/>
    </source>
</evidence>
<dbReference type="EMBL" id="SWLB01000008">
    <property type="protein sequence ID" value="KAF3335282.1"/>
    <property type="molecule type" value="Genomic_DNA"/>
</dbReference>
<sequence length="525" mass="59892">MAGDSGESTRELSQTPTWAAALISAVMIIISLLIDKGLHHIGEWFRKKNKSALVEALEKVKNELMILGVISLLLVFFQNYIAGICISKSAGNIMLPCNPGEKGNGTNSRRLLWAETMDFSSNRRSLAGNKTSNCSAAGKVPLMSTKSLHDLHLFIFFLAVVHLVYSASVMALGRLKIRSWKEWEKETVSPNYEFLTDPSRFQFTHETSFVRQHANIWSRSIILLYIVSFFRQFIRSVQKTDYLTLRYGLINAHLNPGMKFNFQKYIKRSLENDFKVVVGIRYVKLLVIVVILAVGTKLQAIIASMALEIQQRHAVIQGMPLVKLSNRHFWFGRPHLVLFLIHFTLFVNAFQLAYFLWIWFLFGLKSCFNGSFGYIVARICIGVAVHLLCSYITLPLYALVSQMGSHIKMSIFDEQTSKALKKWFDAARRRNKKGSSHSPSITPSLNYPGQSPMASPASRHLYWYRTKGYTGQGIRRSHSDNEISDVEIEMPISELNRKNAPQEMRLNVEERRDEDLNITRVFSHV</sequence>
<evidence type="ECO:0000256" key="8">
    <source>
        <dbReference type="RuleBase" id="RU280816"/>
    </source>
</evidence>
<dbReference type="GO" id="GO:0006952">
    <property type="term" value="P:defense response"/>
    <property type="evidence" value="ECO:0007669"/>
    <property type="project" value="UniProtKB-KW"/>
</dbReference>
<keyword evidence="3 8" id="KW-0812">Transmembrane</keyword>
<comment type="similarity">
    <text evidence="2 8">Belongs to the MLO family.</text>
</comment>
<dbReference type="InterPro" id="IPR004326">
    <property type="entry name" value="Mlo"/>
</dbReference>
<gene>
    <name evidence="8" type="primary">MLO</name>
    <name evidence="11" type="ORF">FCM35_KLT19789</name>
</gene>
<feature type="transmembrane region" description="Helical" evidence="10">
    <location>
        <begin position="151"/>
        <end position="172"/>
    </location>
</feature>
<evidence type="ECO:0000256" key="3">
    <source>
        <dbReference type="ARBA" id="ARBA00022692"/>
    </source>
</evidence>
<dbReference type="PANTHER" id="PTHR31942:SF49">
    <property type="entry name" value="MLO-LIKE PROTEIN 8"/>
    <property type="match status" value="1"/>
</dbReference>
<protein>
    <recommendedName>
        <fullName evidence="8">MLO-like protein</fullName>
    </recommendedName>
</protein>
<dbReference type="AlphaFoldDB" id="A0A833R6L2"/>
<keyword evidence="12" id="KW-1185">Reference proteome</keyword>
<evidence type="ECO:0000256" key="5">
    <source>
        <dbReference type="ARBA" id="ARBA00022989"/>
    </source>
</evidence>
<feature type="compositionally biased region" description="Polar residues" evidence="9">
    <location>
        <begin position="436"/>
        <end position="453"/>
    </location>
</feature>
<comment type="caution">
    <text evidence="11">The sequence shown here is derived from an EMBL/GenBank/DDBJ whole genome shotgun (WGS) entry which is preliminary data.</text>
</comment>
<dbReference type="PANTHER" id="PTHR31942">
    <property type="entry name" value="MLO-LIKE PROTEIN 1"/>
    <property type="match status" value="1"/>
</dbReference>
<reference evidence="11" key="1">
    <citation type="submission" date="2020-01" db="EMBL/GenBank/DDBJ databases">
        <title>Genome sequence of Kobresia littledalei, the first chromosome-level genome in the family Cyperaceae.</title>
        <authorList>
            <person name="Qu G."/>
        </authorList>
    </citation>
    <scope>NUCLEOTIDE SEQUENCE</scope>
    <source>
        <strain evidence="11">C.B.Clarke</strain>
        <tissue evidence="11">Leaf</tissue>
    </source>
</reference>
<feature type="transmembrane region" description="Helical" evidence="10">
    <location>
        <begin position="64"/>
        <end position="82"/>
    </location>
</feature>
<comment type="domain">
    <text evidence="8">The C-terminus contains a calmodulin-binding domain, which binds calmodulin in a calcium-dependent fashion.</text>
</comment>
<evidence type="ECO:0000256" key="6">
    <source>
        <dbReference type="ARBA" id="ARBA00023136"/>
    </source>
</evidence>
<keyword evidence="8" id="KW-0112">Calmodulin-binding</keyword>
<keyword evidence="6 8" id="KW-0472">Membrane</keyword>
<evidence type="ECO:0000256" key="10">
    <source>
        <dbReference type="SAM" id="Phobius"/>
    </source>
</evidence>
<name>A0A833R6L2_9POAL</name>
<feature type="transmembrane region" description="Helical" evidence="10">
    <location>
        <begin position="372"/>
        <end position="400"/>
    </location>
</feature>
<feature type="region of interest" description="Disordered" evidence="9">
    <location>
        <begin position="430"/>
        <end position="453"/>
    </location>
</feature>
<dbReference type="Proteomes" id="UP000623129">
    <property type="component" value="Unassembled WGS sequence"/>
</dbReference>
<evidence type="ECO:0000256" key="1">
    <source>
        <dbReference type="ARBA" id="ARBA00004141"/>
    </source>
</evidence>
<keyword evidence="4 8" id="KW-0611">Plant defense</keyword>
<organism evidence="11 12">
    <name type="scientific">Carex littledalei</name>
    <dbReference type="NCBI Taxonomy" id="544730"/>
    <lineage>
        <taxon>Eukaryota</taxon>
        <taxon>Viridiplantae</taxon>
        <taxon>Streptophyta</taxon>
        <taxon>Embryophyta</taxon>
        <taxon>Tracheophyta</taxon>
        <taxon>Spermatophyta</taxon>
        <taxon>Magnoliopsida</taxon>
        <taxon>Liliopsida</taxon>
        <taxon>Poales</taxon>
        <taxon>Cyperaceae</taxon>
        <taxon>Cyperoideae</taxon>
        <taxon>Cariceae</taxon>
        <taxon>Carex</taxon>
        <taxon>Carex subgen. Euthyceras</taxon>
    </lineage>
</organism>
<comment type="subcellular location">
    <subcellularLocation>
        <location evidence="1 8">Membrane</location>
        <topology evidence="1 8">Multi-pass membrane protein</topology>
    </subcellularLocation>
</comment>
<feature type="transmembrane region" description="Helical" evidence="10">
    <location>
        <begin position="336"/>
        <end position="360"/>
    </location>
</feature>
<accession>A0A833R6L2</accession>
<evidence type="ECO:0000313" key="12">
    <source>
        <dbReference type="Proteomes" id="UP000623129"/>
    </source>
</evidence>
<keyword evidence="7 8" id="KW-0568">Pathogenesis-related protein</keyword>
<dbReference type="GO" id="GO:0005516">
    <property type="term" value="F:calmodulin binding"/>
    <property type="evidence" value="ECO:0007669"/>
    <property type="project" value="UniProtKB-KW"/>
</dbReference>
<evidence type="ECO:0000313" key="11">
    <source>
        <dbReference type="EMBL" id="KAF3335282.1"/>
    </source>
</evidence>
<keyword evidence="5 8" id="KW-1133">Transmembrane helix</keyword>
<dbReference type="Pfam" id="PF03094">
    <property type="entry name" value="Mlo"/>
    <property type="match status" value="2"/>
</dbReference>
<feature type="transmembrane region" description="Helical" evidence="10">
    <location>
        <begin position="18"/>
        <end position="38"/>
    </location>
</feature>
<evidence type="ECO:0000256" key="2">
    <source>
        <dbReference type="ARBA" id="ARBA00006574"/>
    </source>
</evidence>
<comment type="function">
    <text evidence="8">May be involved in modulation of pathogen defense and leaf cell death.</text>
</comment>
<evidence type="ECO:0000256" key="7">
    <source>
        <dbReference type="ARBA" id="ARBA00023265"/>
    </source>
</evidence>
<proteinExistence type="inferred from homology"/>
<dbReference type="OrthoDB" id="1388414at2759"/>
<evidence type="ECO:0000256" key="9">
    <source>
        <dbReference type="SAM" id="MobiDB-lite"/>
    </source>
</evidence>
<feature type="transmembrane region" description="Helical" evidence="10">
    <location>
        <begin position="285"/>
        <end position="307"/>
    </location>
</feature>
<dbReference type="GO" id="GO:0016020">
    <property type="term" value="C:membrane"/>
    <property type="evidence" value="ECO:0007669"/>
    <property type="project" value="UniProtKB-SubCell"/>
</dbReference>